<accession>A0A5D3WLF5</accession>
<dbReference type="GO" id="GO:0016209">
    <property type="term" value="F:antioxidant activity"/>
    <property type="evidence" value="ECO:0007669"/>
    <property type="project" value="InterPro"/>
</dbReference>
<comment type="caution">
    <text evidence="3">The sequence shown here is derived from an EMBL/GenBank/DDBJ whole genome shotgun (WGS) entry which is preliminary data.</text>
</comment>
<gene>
    <name evidence="3" type="ORF">EDC39_109108</name>
</gene>
<proteinExistence type="predicted"/>
<dbReference type="SUPFAM" id="SSF52833">
    <property type="entry name" value="Thioredoxin-like"/>
    <property type="match status" value="1"/>
</dbReference>
<dbReference type="GO" id="GO:0016491">
    <property type="term" value="F:oxidoreductase activity"/>
    <property type="evidence" value="ECO:0007669"/>
    <property type="project" value="InterPro"/>
</dbReference>
<keyword evidence="4" id="KW-1185">Reference proteome</keyword>
<dbReference type="EMBL" id="VNIB01000009">
    <property type="protein sequence ID" value="TYO97704.1"/>
    <property type="molecule type" value="Genomic_DNA"/>
</dbReference>
<dbReference type="InterPro" id="IPR000866">
    <property type="entry name" value="AhpC/TSA"/>
</dbReference>
<dbReference type="PANTHER" id="PTHR42852">
    <property type="entry name" value="THIOL:DISULFIDE INTERCHANGE PROTEIN DSBE"/>
    <property type="match status" value="1"/>
</dbReference>
<protein>
    <submittedName>
        <fullName evidence="3">Peroxiredoxin</fullName>
    </submittedName>
</protein>
<dbReference type="Pfam" id="PF00578">
    <property type="entry name" value="AhpC-TSA"/>
    <property type="match status" value="1"/>
</dbReference>
<evidence type="ECO:0000313" key="3">
    <source>
        <dbReference type="EMBL" id="TYO97704.1"/>
    </source>
</evidence>
<dbReference type="PANTHER" id="PTHR42852:SF17">
    <property type="entry name" value="THIOREDOXIN-LIKE PROTEIN HI_1115"/>
    <property type="match status" value="1"/>
</dbReference>
<reference evidence="3 4" key="1">
    <citation type="submission" date="2019-07" db="EMBL/GenBank/DDBJ databases">
        <title>Genomic Encyclopedia of Type Strains, Phase IV (KMG-IV): sequencing the most valuable type-strain genomes for metagenomic binning, comparative biology and taxonomic classification.</title>
        <authorList>
            <person name="Goeker M."/>
        </authorList>
    </citation>
    <scope>NUCLEOTIDE SEQUENCE [LARGE SCALE GENOMIC DNA]</scope>
    <source>
        <strain evidence="3 4">SS015</strain>
    </source>
</reference>
<organism evidence="3 4">
    <name type="scientific">Geothermobacter ehrlichii</name>
    <dbReference type="NCBI Taxonomy" id="213224"/>
    <lineage>
        <taxon>Bacteria</taxon>
        <taxon>Pseudomonadati</taxon>
        <taxon>Thermodesulfobacteriota</taxon>
        <taxon>Desulfuromonadia</taxon>
        <taxon>Desulfuromonadales</taxon>
        <taxon>Geothermobacteraceae</taxon>
        <taxon>Geothermobacter</taxon>
    </lineage>
</organism>
<dbReference type="PROSITE" id="PS51352">
    <property type="entry name" value="THIOREDOXIN_2"/>
    <property type="match status" value="1"/>
</dbReference>
<dbReference type="InterPro" id="IPR036249">
    <property type="entry name" value="Thioredoxin-like_sf"/>
</dbReference>
<evidence type="ECO:0000259" key="2">
    <source>
        <dbReference type="PROSITE" id="PS51352"/>
    </source>
</evidence>
<feature type="chain" id="PRO_5022949903" evidence="1">
    <location>
        <begin position="24"/>
        <end position="166"/>
    </location>
</feature>
<dbReference type="InterPro" id="IPR013766">
    <property type="entry name" value="Thioredoxin_domain"/>
</dbReference>
<dbReference type="InterPro" id="IPR050553">
    <property type="entry name" value="Thioredoxin_ResA/DsbE_sf"/>
</dbReference>
<sequence length="166" mass="18765">MTSFRTLLLLSVLLLVFSLPAAALEKGDIAPDFELPNLSGKLVRLAQYRGRIVVLKLATTWCPTCRQQMEEIGKLADFLDDSDVVVLDVFLQDNESMVRDYLAGKALPKNFVPLLDDGQVRKAYNVYLIPRLLVIGPEFKIRRDGSLIMARELKKMINAIRQEKSD</sequence>
<feature type="signal peptide" evidence="1">
    <location>
        <begin position="1"/>
        <end position="23"/>
    </location>
</feature>
<feature type="domain" description="Thioredoxin" evidence="2">
    <location>
        <begin position="24"/>
        <end position="162"/>
    </location>
</feature>
<evidence type="ECO:0000313" key="4">
    <source>
        <dbReference type="Proteomes" id="UP000324159"/>
    </source>
</evidence>
<dbReference type="Proteomes" id="UP000324159">
    <property type="component" value="Unassembled WGS sequence"/>
</dbReference>
<evidence type="ECO:0000256" key="1">
    <source>
        <dbReference type="SAM" id="SignalP"/>
    </source>
</evidence>
<keyword evidence="1" id="KW-0732">Signal</keyword>
<dbReference type="RefSeq" id="WP_187426748.1">
    <property type="nucleotide sequence ID" value="NZ_VNIB01000009.1"/>
</dbReference>
<dbReference type="CDD" id="cd02966">
    <property type="entry name" value="TlpA_like_family"/>
    <property type="match status" value="1"/>
</dbReference>
<name>A0A5D3WLF5_9BACT</name>
<dbReference type="Gene3D" id="3.40.30.10">
    <property type="entry name" value="Glutaredoxin"/>
    <property type="match status" value="1"/>
</dbReference>
<dbReference type="AlphaFoldDB" id="A0A5D3WLF5"/>